<dbReference type="AlphaFoldDB" id="A0A7J0DFJ1"/>
<keyword evidence="3" id="KW-1185">Reference proteome</keyword>
<evidence type="ECO:0000313" key="3">
    <source>
        <dbReference type="Proteomes" id="UP000585474"/>
    </source>
</evidence>
<name>A0A7J0DFJ1_9ERIC</name>
<comment type="caution">
    <text evidence="2">The sequence shown here is derived from an EMBL/GenBank/DDBJ whole genome shotgun (WGS) entry which is preliminary data.</text>
</comment>
<dbReference type="OrthoDB" id="10257415at2759"/>
<dbReference type="Proteomes" id="UP000585474">
    <property type="component" value="Unassembled WGS sequence"/>
</dbReference>
<proteinExistence type="predicted"/>
<feature type="compositionally biased region" description="Polar residues" evidence="1">
    <location>
        <begin position="78"/>
        <end position="91"/>
    </location>
</feature>
<sequence length="124" mass="13164">MPQDESCSVFVGISCLKQHRKHVKSWKDSHFNLSFFPFKIVKPASEIDVEGDRADLEASAAPMDTDAAITTGKISLGGSPNEQQKQGSDTDGGQEPGQIEADAETEAGLIDGETDAEVDLDAVG</sequence>
<accession>A0A7J0DFJ1</accession>
<reference evidence="3" key="1">
    <citation type="submission" date="2019-07" db="EMBL/GenBank/DDBJ databases">
        <title>De Novo Assembly of kiwifruit Actinidia rufa.</title>
        <authorList>
            <person name="Sugita-Konishi S."/>
            <person name="Sato K."/>
            <person name="Mori E."/>
            <person name="Abe Y."/>
            <person name="Kisaki G."/>
            <person name="Hamano K."/>
            <person name="Suezawa K."/>
            <person name="Otani M."/>
            <person name="Fukuda T."/>
            <person name="Manabe T."/>
            <person name="Gomi K."/>
            <person name="Tabuchi M."/>
            <person name="Akimitsu K."/>
            <person name="Kataoka I."/>
        </authorList>
    </citation>
    <scope>NUCLEOTIDE SEQUENCE [LARGE SCALE GENOMIC DNA]</scope>
    <source>
        <strain evidence="3">cv. Fuchu</strain>
    </source>
</reference>
<evidence type="ECO:0000256" key="1">
    <source>
        <dbReference type="SAM" id="MobiDB-lite"/>
    </source>
</evidence>
<protein>
    <submittedName>
        <fullName evidence="2">Uncharacterized protein</fullName>
    </submittedName>
</protein>
<feature type="region of interest" description="Disordered" evidence="1">
    <location>
        <begin position="57"/>
        <end position="124"/>
    </location>
</feature>
<gene>
    <name evidence="2" type="ORF">Acr_00g0028120</name>
</gene>
<organism evidence="2 3">
    <name type="scientific">Actinidia rufa</name>
    <dbReference type="NCBI Taxonomy" id="165716"/>
    <lineage>
        <taxon>Eukaryota</taxon>
        <taxon>Viridiplantae</taxon>
        <taxon>Streptophyta</taxon>
        <taxon>Embryophyta</taxon>
        <taxon>Tracheophyta</taxon>
        <taxon>Spermatophyta</taxon>
        <taxon>Magnoliopsida</taxon>
        <taxon>eudicotyledons</taxon>
        <taxon>Gunneridae</taxon>
        <taxon>Pentapetalae</taxon>
        <taxon>asterids</taxon>
        <taxon>Ericales</taxon>
        <taxon>Actinidiaceae</taxon>
        <taxon>Actinidia</taxon>
    </lineage>
</organism>
<dbReference type="EMBL" id="BJWL01000186">
    <property type="protein sequence ID" value="GFS33389.1"/>
    <property type="molecule type" value="Genomic_DNA"/>
</dbReference>
<evidence type="ECO:0000313" key="2">
    <source>
        <dbReference type="EMBL" id="GFS33389.1"/>
    </source>
</evidence>
<feature type="compositionally biased region" description="Acidic residues" evidence="1">
    <location>
        <begin position="112"/>
        <end position="124"/>
    </location>
</feature>